<dbReference type="OrthoDB" id="10265695at2759"/>
<sequence>MSAVQESSENVEVSPSYTVKINASIALKLASIGESSNSNVTTGPIYGFDGVEDNIISVTHTIPFPAFNNINTNNNGFDDFFNLRSSNYKFQQDYLEKLKLADYTANLLGWFVSSTGGKFVSQSLIESLYQLKETFKKNKSKIPSLLIVYDPSKSKNGYLSLKCYKLSDSFLKTIKSENKFIAKNLIENKLSYKNLFDELPVIIKSNHLTNLKIQEFDLESSNGLNLNILPSTYENLKASTDNLHEAVNHFNHNLGNMNYFQRMLAKDIAKISKWESKVQQDNEDKLKANPNAKVETPDWRSEFKPLAPSSKYEYLIASSAVNNICNNLQVTENIEFVKATGVKNSLPL</sequence>
<proteinExistence type="predicted"/>
<dbReference type="InterPro" id="IPR045810">
    <property type="entry name" value="eIF3h_C"/>
</dbReference>
<name>A0A9P7BIF0_9ASCO</name>
<dbReference type="Pfam" id="PF19445">
    <property type="entry name" value="eIF3h_C"/>
    <property type="match status" value="1"/>
</dbReference>
<dbReference type="Proteomes" id="UP000697127">
    <property type="component" value="Unassembled WGS sequence"/>
</dbReference>
<dbReference type="AlphaFoldDB" id="A0A9P7BIF0"/>
<gene>
    <name evidence="2" type="ORF">C6P40_000632</name>
</gene>
<comment type="caution">
    <text evidence="2">The sequence shown here is derived from an EMBL/GenBank/DDBJ whole genome shotgun (WGS) entry which is preliminary data.</text>
</comment>
<protein>
    <recommendedName>
        <fullName evidence="1">eIF3h C-terminal domain-containing protein</fullName>
    </recommendedName>
</protein>
<evidence type="ECO:0000313" key="3">
    <source>
        <dbReference type="Proteomes" id="UP000697127"/>
    </source>
</evidence>
<keyword evidence="3" id="KW-1185">Reference proteome</keyword>
<dbReference type="EMBL" id="PUHW01000013">
    <property type="protein sequence ID" value="KAG0690918.1"/>
    <property type="molecule type" value="Genomic_DNA"/>
</dbReference>
<evidence type="ECO:0000259" key="1">
    <source>
        <dbReference type="Pfam" id="PF19445"/>
    </source>
</evidence>
<feature type="domain" description="eIF3h C-terminal" evidence="1">
    <location>
        <begin position="156"/>
        <end position="331"/>
    </location>
</feature>
<organism evidence="2 3">
    <name type="scientific">Pichia californica</name>
    <dbReference type="NCBI Taxonomy" id="460514"/>
    <lineage>
        <taxon>Eukaryota</taxon>
        <taxon>Fungi</taxon>
        <taxon>Dikarya</taxon>
        <taxon>Ascomycota</taxon>
        <taxon>Saccharomycotina</taxon>
        <taxon>Pichiomycetes</taxon>
        <taxon>Pichiales</taxon>
        <taxon>Pichiaceae</taxon>
        <taxon>Pichia</taxon>
    </lineage>
</organism>
<accession>A0A9P7BIF0</accession>
<reference evidence="2" key="1">
    <citation type="submission" date="2020-11" db="EMBL/GenBank/DDBJ databases">
        <title>Kefir isolates.</title>
        <authorList>
            <person name="Marcisauskas S."/>
            <person name="Kim Y."/>
            <person name="Blasche S."/>
        </authorList>
    </citation>
    <scope>NUCLEOTIDE SEQUENCE</scope>
    <source>
        <strain evidence="2">Olga-1</strain>
    </source>
</reference>
<evidence type="ECO:0000313" key="2">
    <source>
        <dbReference type="EMBL" id="KAG0690918.1"/>
    </source>
</evidence>
<dbReference type="Gene3D" id="3.40.140.10">
    <property type="entry name" value="Cytidine Deaminase, domain 2"/>
    <property type="match status" value="1"/>
</dbReference>